<accession>A0A939T7E0</accession>
<comment type="caution">
    <text evidence="1">The sequence shown here is derived from an EMBL/GenBank/DDBJ whole genome shotgun (WGS) entry which is preliminary data.</text>
</comment>
<evidence type="ECO:0000313" key="2">
    <source>
        <dbReference type="Proteomes" id="UP000669179"/>
    </source>
</evidence>
<name>A0A939T7E0_9ACTN</name>
<gene>
    <name evidence="1" type="ORF">J4573_01630</name>
</gene>
<dbReference type="EMBL" id="JAGEOJ010000001">
    <property type="protein sequence ID" value="MBO2445780.1"/>
    <property type="molecule type" value="Genomic_DNA"/>
</dbReference>
<organism evidence="1 2">
    <name type="scientific">Actinomadura barringtoniae</name>
    <dbReference type="NCBI Taxonomy" id="1427535"/>
    <lineage>
        <taxon>Bacteria</taxon>
        <taxon>Bacillati</taxon>
        <taxon>Actinomycetota</taxon>
        <taxon>Actinomycetes</taxon>
        <taxon>Streptosporangiales</taxon>
        <taxon>Thermomonosporaceae</taxon>
        <taxon>Actinomadura</taxon>
    </lineage>
</organism>
<dbReference type="RefSeq" id="WP_208253379.1">
    <property type="nucleotide sequence ID" value="NZ_JAGEOJ010000001.1"/>
</dbReference>
<keyword evidence="2" id="KW-1185">Reference proteome</keyword>
<dbReference type="AlphaFoldDB" id="A0A939T7E0"/>
<reference evidence="1" key="1">
    <citation type="submission" date="2021-03" db="EMBL/GenBank/DDBJ databases">
        <authorList>
            <person name="Kanchanasin P."/>
            <person name="Saeng-In P."/>
            <person name="Phongsopitanun W."/>
            <person name="Yuki M."/>
            <person name="Kudo T."/>
            <person name="Ohkuma M."/>
            <person name="Tanasupawat S."/>
        </authorList>
    </citation>
    <scope>NUCLEOTIDE SEQUENCE</scope>
    <source>
        <strain evidence="1">GKU 128</strain>
    </source>
</reference>
<dbReference type="Proteomes" id="UP000669179">
    <property type="component" value="Unassembled WGS sequence"/>
</dbReference>
<protein>
    <submittedName>
        <fullName evidence="1">Uncharacterized protein</fullName>
    </submittedName>
</protein>
<sequence>MDLDTVSLDGLLAVAAEAIASMPEADYAVRLSDIEAEHRRRQRDDLARARQAAFFDSLELEQAAYELGRRNDRDGNLGEAARWYGVAAKHDHADAALRLGEVLDLLAERSARRTAQDAPAAEREEYRLVTEAATAYAEAYGAGYPEAADKIDEMLAAVARRRQRPLGPGGRTALPAPGAELSDGCTYVRDFQPQNDVLREEEIQLLSRHAAQCMSCLEEFIGLVKAATADPAASMIDRP</sequence>
<proteinExistence type="predicted"/>
<evidence type="ECO:0000313" key="1">
    <source>
        <dbReference type="EMBL" id="MBO2445780.1"/>
    </source>
</evidence>